<feature type="domain" description="Carbohydrate kinase FGGY C-terminal" evidence="12">
    <location>
        <begin position="258"/>
        <end position="452"/>
    </location>
</feature>
<dbReference type="RefSeq" id="WP_162362753.1">
    <property type="nucleotide sequence ID" value="NZ_CP047591.1"/>
</dbReference>
<dbReference type="EMBL" id="CP047591">
    <property type="protein sequence ID" value="QHI72986.1"/>
    <property type="molecule type" value="Genomic_DNA"/>
</dbReference>
<dbReference type="PROSITE" id="PS00933">
    <property type="entry name" value="FGGY_KINASES_1"/>
    <property type="match status" value="1"/>
</dbReference>
<keyword evidence="5 8" id="KW-0418">Kinase</keyword>
<keyword evidence="7 8" id="KW-0119">Carbohydrate metabolism</keyword>
<comment type="function">
    <text evidence="8">Catalyzes the phosphorylation of D-xylulose to D-xylulose 5-phosphate.</text>
</comment>
<dbReference type="GO" id="GO:0004856">
    <property type="term" value="F:D-xylulokinase activity"/>
    <property type="evidence" value="ECO:0007669"/>
    <property type="project" value="UniProtKB-UniRule"/>
</dbReference>
<dbReference type="InterPro" id="IPR050406">
    <property type="entry name" value="FGGY_Carb_Kinase"/>
</dbReference>
<keyword evidence="6 8" id="KW-0067">ATP-binding</keyword>
<keyword evidence="3 8" id="KW-0808">Transferase</keyword>
<dbReference type="PROSITE" id="PS00445">
    <property type="entry name" value="FGGY_KINASES_2"/>
    <property type="match status" value="1"/>
</dbReference>
<dbReference type="InterPro" id="IPR018483">
    <property type="entry name" value="Carb_kinase_FGGY_CS"/>
</dbReference>
<dbReference type="PIRSF" id="PIRSF000538">
    <property type="entry name" value="GlpK"/>
    <property type="match status" value="1"/>
</dbReference>
<evidence type="ECO:0000256" key="3">
    <source>
        <dbReference type="ARBA" id="ARBA00022679"/>
    </source>
</evidence>
<dbReference type="PANTHER" id="PTHR43095:SF5">
    <property type="entry name" value="XYLULOSE KINASE"/>
    <property type="match status" value="1"/>
</dbReference>
<dbReference type="HAMAP" id="MF_02220">
    <property type="entry name" value="XylB"/>
    <property type="match status" value="1"/>
</dbReference>
<dbReference type="InterPro" id="IPR043129">
    <property type="entry name" value="ATPase_NBD"/>
</dbReference>
<feature type="binding site" evidence="8">
    <location>
        <begin position="81"/>
        <end position="82"/>
    </location>
    <ligand>
        <name>substrate</name>
    </ligand>
</feature>
<reference evidence="13 14" key="1">
    <citation type="submission" date="2020-01" db="EMBL/GenBank/DDBJ databases">
        <title>Genomic analysis of Aminipila sp. CBA3637.</title>
        <authorList>
            <person name="Kim Y.B."/>
            <person name="Roh S.W."/>
        </authorList>
    </citation>
    <scope>NUCLEOTIDE SEQUENCE [LARGE SCALE GENOMIC DNA]</scope>
    <source>
        <strain evidence="13 14">CBA3637</strain>
    </source>
</reference>
<dbReference type="Gene3D" id="3.30.420.40">
    <property type="match status" value="2"/>
</dbReference>
<dbReference type="GO" id="GO:0005524">
    <property type="term" value="F:ATP binding"/>
    <property type="evidence" value="ECO:0007669"/>
    <property type="project" value="UniProtKB-UniRule"/>
</dbReference>
<gene>
    <name evidence="8 10 13" type="primary">xylB</name>
    <name evidence="13" type="ORF">Ami3637_11735</name>
</gene>
<dbReference type="InterPro" id="IPR000577">
    <property type="entry name" value="Carb_kinase_FGGY"/>
</dbReference>
<evidence type="ECO:0000259" key="11">
    <source>
        <dbReference type="Pfam" id="PF00370"/>
    </source>
</evidence>
<evidence type="ECO:0000256" key="6">
    <source>
        <dbReference type="ARBA" id="ARBA00022840"/>
    </source>
</evidence>
<protein>
    <recommendedName>
        <fullName evidence="8 10">Xylulose kinase</fullName>
        <shortName evidence="8 10">Xylulokinase</shortName>
        <ecNumber evidence="8 10">2.7.1.17</ecNumber>
    </recommendedName>
</protein>
<sequence>MEYLLGIDIGTSGTKTVLFDTDANTVSSKTCEYPLYQEQNGWAEQDPLDWWKATAEGIQYVITQSRVNPKDIKGIGLSGQMHGLVMLDSDGLPLRRSIIWCDQRTGKEVEDMNRLLTPEKLIDITANPALTGFTAAKILWVRKNEPEVYKQCAHILLPKDYIRYKLTGDFATEVSDASGMQLMDVSKRDWSDEVLDTLEINRGLLGKMYESPDITGQVHQGAAAETGLMAGTIVVGGAGDNPAAAIGTGIVSEGSAFTTIGTSGVVYAISDKVAIDKKGRVHTLCASVPGKWTVMSCTQGAGLSLQWLRNNVCSNEVAEAKEKGVDPYEIMTAMAAKVPVGADRLVYLPYLMGERSPHPDPDCRGTFFGLSAIHETKHLIRAVLEGVAYSQLECVDVFREMGVNINDMMICGGGARSDMWRQMFADMYQCPVSTIQAEQGGALGAAILAGIGAGVYKDLESTCKKLILKKSIQEPIKSNSMEYQKYYKLYKELYITLFDSYKKLAAL</sequence>
<evidence type="ECO:0000256" key="5">
    <source>
        <dbReference type="ARBA" id="ARBA00022777"/>
    </source>
</evidence>
<feature type="active site" description="Proton acceptor" evidence="8">
    <location>
        <position position="240"/>
    </location>
</feature>
<dbReference type="GO" id="GO:0042732">
    <property type="term" value="P:D-xylose metabolic process"/>
    <property type="evidence" value="ECO:0007669"/>
    <property type="project" value="UniProtKB-KW"/>
</dbReference>
<dbReference type="EC" id="2.7.1.17" evidence="8 10"/>
<keyword evidence="14" id="KW-1185">Reference proteome</keyword>
<accession>A0A6P1MMU4</accession>
<evidence type="ECO:0000256" key="8">
    <source>
        <dbReference type="HAMAP-Rule" id="MF_02220"/>
    </source>
</evidence>
<dbReference type="Pfam" id="PF00370">
    <property type="entry name" value="FGGY_N"/>
    <property type="match status" value="1"/>
</dbReference>
<dbReference type="GO" id="GO:0005998">
    <property type="term" value="P:xylulose catabolic process"/>
    <property type="evidence" value="ECO:0007669"/>
    <property type="project" value="UniProtKB-UniRule"/>
</dbReference>
<feature type="domain" description="Carbohydrate kinase FGGY N-terminal" evidence="11">
    <location>
        <begin position="3"/>
        <end position="247"/>
    </location>
</feature>
<keyword evidence="4 8" id="KW-0547">Nucleotide-binding</keyword>
<comment type="similarity">
    <text evidence="1 8 9">Belongs to the FGGY kinase family.</text>
</comment>
<evidence type="ECO:0000256" key="10">
    <source>
        <dbReference type="RuleBase" id="RU364073"/>
    </source>
</evidence>
<name>A0A6P1MMU4_9FIRM</name>
<dbReference type="SUPFAM" id="SSF53067">
    <property type="entry name" value="Actin-like ATPase domain"/>
    <property type="match status" value="2"/>
</dbReference>
<dbReference type="InterPro" id="IPR018484">
    <property type="entry name" value="FGGY_N"/>
</dbReference>
<keyword evidence="2 8" id="KW-0859">Xylose metabolism</keyword>
<dbReference type="CDD" id="cd07808">
    <property type="entry name" value="ASKHA_NBD_FGGY_EcXK-like"/>
    <property type="match status" value="1"/>
</dbReference>
<dbReference type="Pfam" id="PF02782">
    <property type="entry name" value="FGGY_C"/>
    <property type="match status" value="1"/>
</dbReference>
<dbReference type="InterPro" id="IPR018485">
    <property type="entry name" value="FGGY_C"/>
</dbReference>
<evidence type="ECO:0000256" key="9">
    <source>
        <dbReference type="RuleBase" id="RU003733"/>
    </source>
</evidence>
<evidence type="ECO:0000256" key="1">
    <source>
        <dbReference type="ARBA" id="ARBA00009156"/>
    </source>
</evidence>
<dbReference type="AlphaFoldDB" id="A0A6P1MMU4"/>
<evidence type="ECO:0000259" key="12">
    <source>
        <dbReference type="Pfam" id="PF02782"/>
    </source>
</evidence>
<dbReference type="InterPro" id="IPR006000">
    <property type="entry name" value="Xylulokinase"/>
</dbReference>
<dbReference type="Proteomes" id="UP000463883">
    <property type="component" value="Chromosome"/>
</dbReference>
<dbReference type="PANTHER" id="PTHR43095">
    <property type="entry name" value="SUGAR KINASE"/>
    <property type="match status" value="1"/>
</dbReference>
<evidence type="ECO:0000256" key="7">
    <source>
        <dbReference type="ARBA" id="ARBA00023277"/>
    </source>
</evidence>
<evidence type="ECO:0000313" key="14">
    <source>
        <dbReference type="Proteomes" id="UP000463883"/>
    </source>
</evidence>
<organism evidence="13 14">
    <name type="scientific">Aminipila terrae</name>
    <dbReference type="NCBI Taxonomy" id="2697030"/>
    <lineage>
        <taxon>Bacteria</taxon>
        <taxon>Bacillati</taxon>
        <taxon>Bacillota</taxon>
        <taxon>Clostridia</taxon>
        <taxon>Peptostreptococcales</taxon>
        <taxon>Anaerovoracaceae</taxon>
        <taxon>Aminipila</taxon>
    </lineage>
</organism>
<evidence type="ECO:0000256" key="2">
    <source>
        <dbReference type="ARBA" id="ARBA00022629"/>
    </source>
</evidence>
<evidence type="ECO:0000313" key="13">
    <source>
        <dbReference type="EMBL" id="QHI72986.1"/>
    </source>
</evidence>
<dbReference type="NCBIfam" id="TIGR01312">
    <property type="entry name" value="XylB"/>
    <property type="match status" value="1"/>
</dbReference>
<comment type="catalytic activity">
    <reaction evidence="8 10">
        <text>D-xylulose + ATP = D-xylulose 5-phosphate + ADP + H(+)</text>
        <dbReference type="Rhea" id="RHEA:10964"/>
        <dbReference type="ChEBI" id="CHEBI:15378"/>
        <dbReference type="ChEBI" id="CHEBI:17140"/>
        <dbReference type="ChEBI" id="CHEBI:30616"/>
        <dbReference type="ChEBI" id="CHEBI:57737"/>
        <dbReference type="ChEBI" id="CHEBI:456216"/>
        <dbReference type="EC" id="2.7.1.17"/>
    </reaction>
</comment>
<proteinExistence type="inferred from homology"/>
<feature type="site" description="Important for activity" evidence="8">
    <location>
        <position position="8"/>
    </location>
</feature>
<evidence type="ECO:0000256" key="4">
    <source>
        <dbReference type="ARBA" id="ARBA00022741"/>
    </source>
</evidence>
<dbReference type="KEGG" id="amic:Ami3637_11735"/>